<keyword evidence="3" id="KW-0804">Transcription</keyword>
<evidence type="ECO:0000256" key="3">
    <source>
        <dbReference type="ARBA" id="ARBA00023163"/>
    </source>
</evidence>
<evidence type="ECO:0000259" key="4">
    <source>
        <dbReference type="PROSITE" id="PS51063"/>
    </source>
</evidence>
<reference evidence="6" key="1">
    <citation type="journal article" date="2019" name="Int. J. Syst. Evol. Microbiol.">
        <title>The Global Catalogue of Microorganisms (GCM) 10K type strain sequencing project: providing services to taxonomists for standard genome sequencing and annotation.</title>
        <authorList>
            <consortium name="The Broad Institute Genomics Platform"/>
            <consortium name="The Broad Institute Genome Sequencing Center for Infectious Disease"/>
            <person name="Wu L."/>
            <person name="Ma J."/>
        </authorList>
    </citation>
    <scope>NUCLEOTIDE SEQUENCE [LARGE SCALE GENOMIC DNA]</scope>
    <source>
        <strain evidence="6">JCM 17017</strain>
    </source>
</reference>
<accession>A0ABP7HQZ3</accession>
<keyword evidence="2" id="KW-0238">DNA-binding</keyword>
<dbReference type="SUPFAM" id="SSF51206">
    <property type="entry name" value="cAMP-binding domain-like"/>
    <property type="match status" value="1"/>
</dbReference>
<protein>
    <recommendedName>
        <fullName evidence="4">HTH crp-type domain-containing protein</fullName>
    </recommendedName>
</protein>
<dbReference type="PRINTS" id="PR00034">
    <property type="entry name" value="HTHCRP"/>
</dbReference>
<feature type="domain" description="HTH crp-type" evidence="4">
    <location>
        <begin position="163"/>
        <end position="232"/>
    </location>
</feature>
<dbReference type="Proteomes" id="UP001501624">
    <property type="component" value="Unassembled WGS sequence"/>
</dbReference>
<name>A0ABP7HQZ3_9PSEU</name>
<evidence type="ECO:0000256" key="2">
    <source>
        <dbReference type="ARBA" id="ARBA00023125"/>
    </source>
</evidence>
<dbReference type="InterPro" id="IPR014710">
    <property type="entry name" value="RmlC-like_jellyroll"/>
</dbReference>
<organism evidence="5 6">
    <name type="scientific">Amycolatopsis tucumanensis</name>
    <dbReference type="NCBI Taxonomy" id="401106"/>
    <lineage>
        <taxon>Bacteria</taxon>
        <taxon>Bacillati</taxon>
        <taxon>Actinomycetota</taxon>
        <taxon>Actinomycetes</taxon>
        <taxon>Pseudonocardiales</taxon>
        <taxon>Pseudonocardiaceae</taxon>
        <taxon>Amycolatopsis</taxon>
    </lineage>
</organism>
<dbReference type="EMBL" id="BAABCM010000001">
    <property type="protein sequence ID" value="GAA3800909.1"/>
    <property type="molecule type" value="Genomic_DNA"/>
</dbReference>
<keyword evidence="6" id="KW-1185">Reference proteome</keyword>
<keyword evidence="1" id="KW-0805">Transcription regulation</keyword>
<dbReference type="Gene3D" id="2.60.120.10">
    <property type="entry name" value="Jelly Rolls"/>
    <property type="match status" value="1"/>
</dbReference>
<dbReference type="Gene3D" id="1.10.10.10">
    <property type="entry name" value="Winged helix-like DNA-binding domain superfamily/Winged helix DNA-binding domain"/>
    <property type="match status" value="1"/>
</dbReference>
<gene>
    <name evidence="5" type="ORF">GCM10022380_17970</name>
</gene>
<dbReference type="PROSITE" id="PS51063">
    <property type="entry name" value="HTH_CRP_2"/>
    <property type="match status" value="1"/>
</dbReference>
<evidence type="ECO:0000313" key="5">
    <source>
        <dbReference type="EMBL" id="GAA3800909.1"/>
    </source>
</evidence>
<proteinExistence type="predicted"/>
<dbReference type="InterPro" id="IPR036390">
    <property type="entry name" value="WH_DNA-bd_sf"/>
</dbReference>
<sequence>MAGASLHAQDAGVRAAWNDSFLGRLPGEDYRNELLTEAVVSTFAAGHLVQETDYAWLTEPYPITLVVDGVFRGFLRSPQGRQATLQYMRRGDSWGLARSISDQPAFEQHLHFQALVPSRLLMIRGPRFRAAVERDPAVGLALSRELARLMMLRTSALEASVFADTATRIAQHISQLAMSDPDGGLPTVWLSQQELADSVGTVREVVSRIIGRFRSQGIVRYNGRKLEILDVEALEQEAVIE</sequence>
<comment type="caution">
    <text evidence="5">The sequence shown here is derived from an EMBL/GenBank/DDBJ whole genome shotgun (WGS) entry which is preliminary data.</text>
</comment>
<dbReference type="InterPro" id="IPR012318">
    <property type="entry name" value="HTH_CRP"/>
</dbReference>
<evidence type="ECO:0000313" key="6">
    <source>
        <dbReference type="Proteomes" id="UP001501624"/>
    </source>
</evidence>
<dbReference type="InterPro" id="IPR018490">
    <property type="entry name" value="cNMP-bd_dom_sf"/>
</dbReference>
<dbReference type="SMART" id="SM00419">
    <property type="entry name" value="HTH_CRP"/>
    <property type="match status" value="1"/>
</dbReference>
<dbReference type="RefSeq" id="WP_202961437.1">
    <property type="nucleotide sequence ID" value="NZ_BAABCM010000001.1"/>
</dbReference>
<dbReference type="InterPro" id="IPR036388">
    <property type="entry name" value="WH-like_DNA-bd_sf"/>
</dbReference>
<dbReference type="SUPFAM" id="SSF46785">
    <property type="entry name" value="Winged helix' DNA-binding domain"/>
    <property type="match status" value="1"/>
</dbReference>
<dbReference type="Pfam" id="PF13545">
    <property type="entry name" value="HTH_Crp_2"/>
    <property type="match status" value="1"/>
</dbReference>
<evidence type="ECO:0000256" key="1">
    <source>
        <dbReference type="ARBA" id="ARBA00023015"/>
    </source>
</evidence>